<dbReference type="GO" id="GO:0015192">
    <property type="term" value="F:L-phenylalanine transmembrane transporter activity"/>
    <property type="evidence" value="ECO:0007669"/>
    <property type="project" value="TreeGrafter"/>
</dbReference>
<dbReference type="CDD" id="cd03219">
    <property type="entry name" value="ABC_Mj1267_LivG_branched"/>
    <property type="match status" value="1"/>
</dbReference>
<dbReference type="InterPro" id="IPR003439">
    <property type="entry name" value="ABC_transporter-like_ATP-bd"/>
</dbReference>
<dbReference type="Proteomes" id="UP000003856">
    <property type="component" value="Unassembled WGS sequence"/>
</dbReference>
<dbReference type="OrthoDB" id="5290247at2"/>
<dbReference type="PROSITE" id="PS50893">
    <property type="entry name" value="ABC_TRANSPORTER_2"/>
    <property type="match status" value="1"/>
</dbReference>
<organism evidence="11 12">
    <name type="scientific">Acidovorax delafieldii 2AN</name>
    <dbReference type="NCBI Taxonomy" id="573060"/>
    <lineage>
        <taxon>Bacteria</taxon>
        <taxon>Pseudomonadati</taxon>
        <taxon>Pseudomonadota</taxon>
        <taxon>Betaproteobacteria</taxon>
        <taxon>Burkholderiales</taxon>
        <taxon>Comamonadaceae</taxon>
        <taxon>Acidovorax</taxon>
    </lineage>
</organism>
<dbReference type="CDD" id="cd06581">
    <property type="entry name" value="TM_PBP1_LivM_like"/>
    <property type="match status" value="1"/>
</dbReference>
<dbReference type="Pfam" id="PF12399">
    <property type="entry name" value="BCA_ABC_TP_C"/>
    <property type="match status" value="1"/>
</dbReference>
<dbReference type="InterPro" id="IPR043428">
    <property type="entry name" value="LivM-like"/>
</dbReference>
<keyword evidence="2" id="KW-0813">Transport</keyword>
<dbReference type="GO" id="GO:1903806">
    <property type="term" value="P:L-isoleucine import across plasma membrane"/>
    <property type="evidence" value="ECO:0007669"/>
    <property type="project" value="TreeGrafter"/>
</dbReference>
<dbReference type="PATRIC" id="fig|573060.9.peg.5179"/>
<dbReference type="GO" id="GO:0005304">
    <property type="term" value="F:L-valine transmembrane transporter activity"/>
    <property type="evidence" value="ECO:0007669"/>
    <property type="project" value="TreeGrafter"/>
</dbReference>
<dbReference type="EMBL" id="ACQT01000001">
    <property type="protein sequence ID" value="EER62357.1"/>
    <property type="molecule type" value="Genomic_DNA"/>
</dbReference>
<feature type="domain" description="ABC transporter" evidence="10">
    <location>
        <begin position="340"/>
        <end position="585"/>
    </location>
</feature>
<evidence type="ECO:0000259" key="10">
    <source>
        <dbReference type="PROSITE" id="PS50893"/>
    </source>
</evidence>
<dbReference type="InterPro" id="IPR003593">
    <property type="entry name" value="AAA+_ATPase"/>
</dbReference>
<dbReference type="Pfam" id="PF00005">
    <property type="entry name" value="ABC_tran"/>
    <property type="match status" value="1"/>
</dbReference>
<evidence type="ECO:0000256" key="1">
    <source>
        <dbReference type="ARBA" id="ARBA00004651"/>
    </source>
</evidence>
<dbReference type="GO" id="GO:0015808">
    <property type="term" value="P:L-alanine transport"/>
    <property type="evidence" value="ECO:0007669"/>
    <property type="project" value="TreeGrafter"/>
</dbReference>
<feature type="transmembrane region" description="Helical" evidence="9">
    <location>
        <begin position="208"/>
        <end position="226"/>
    </location>
</feature>
<feature type="transmembrane region" description="Helical" evidence="9">
    <location>
        <begin position="62"/>
        <end position="81"/>
    </location>
</feature>
<keyword evidence="7 9" id="KW-1133">Transmembrane helix</keyword>
<dbReference type="GO" id="GO:0042941">
    <property type="term" value="P:D-alanine transmembrane transport"/>
    <property type="evidence" value="ECO:0007669"/>
    <property type="project" value="TreeGrafter"/>
</dbReference>
<keyword evidence="4 9" id="KW-0812">Transmembrane</keyword>
<dbReference type="Pfam" id="PF02653">
    <property type="entry name" value="BPD_transp_2"/>
    <property type="match status" value="1"/>
</dbReference>
<keyword evidence="3" id="KW-1003">Cell membrane</keyword>
<reference evidence="11 12" key="1">
    <citation type="submission" date="2009-05" db="EMBL/GenBank/DDBJ databases">
        <title>The draft genome of Acidovorax delafieldii 2AN.</title>
        <authorList>
            <consortium name="US DOE Joint Genome Institute (JGI-PGF)"/>
            <person name="Lucas S."/>
            <person name="Copeland A."/>
            <person name="Lapidus A."/>
            <person name="Glavina del Rio T."/>
            <person name="Tice H."/>
            <person name="Bruce D."/>
            <person name="Goodwin L."/>
            <person name="Pitluck S."/>
            <person name="Larimer F."/>
            <person name="Land M.L."/>
            <person name="Hauser L."/>
            <person name="Shelobolina E.S."/>
            <person name="Picardal F."/>
            <person name="Roden E."/>
            <person name="Emerson D."/>
        </authorList>
    </citation>
    <scope>NUCLEOTIDE SEQUENCE [LARGE SCALE GENOMIC DNA]</scope>
    <source>
        <strain evidence="11 12">2AN</strain>
    </source>
</reference>
<keyword evidence="8 9" id="KW-0472">Membrane</keyword>
<comment type="caution">
    <text evidence="11">The sequence shown here is derived from an EMBL/GenBank/DDBJ whole genome shotgun (WGS) entry which is preliminary data.</text>
</comment>
<evidence type="ECO:0000256" key="4">
    <source>
        <dbReference type="ARBA" id="ARBA00022692"/>
    </source>
</evidence>
<dbReference type="PANTHER" id="PTHR45772:SF7">
    <property type="entry name" value="AMINO ACID ABC TRANSPORTER ATP-BINDING PROTEIN"/>
    <property type="match status" value="1"/>
</dbReference>
<evidence type="ECO:0000256" key="9">
    <source>
        <dbReference type="SAM" id="Phobius"/>
    </source>
</evidence>
<keyword evidence="6" id="KW-0067">ATP-binding</keyword>
<dbReference type="InterPro" id="IPR001851">
    <property type="entry name" value="ABC_transp_permease"/>
</dbReference>
<keyword evidence="5" id="KW-0547">Nucleotide-binding</keyword>
<dbReference type="GO" id="GO:0015188">
    <property type="term" value="F:L-isoleucine transmembrane transporter activity"/>
    <property type="evidence" value="ECO:0007669"/>
    <property type="project" value="TreeGrafter"/>
</dbReference>
<protein>
    <submittedName>
        <fullName evidence="11">ABC transporter related protein</fullName>
    </submittedName>
</protein>
<dbReference type="AlphaFoldDB" id="C5SZG1"/>
<feature type="transmembrane region" description="Helical" evidence="9">
    <location>
        <begin position="87"/>
        <end position="105"/>
    </location>
</feature>
<evidence type="ECO:0000256" key="2">
    <source>
        <dbReference type="ARBA" id="ARBA00022448"/>
    </source>
</evidence>
<gene>
    <name evidence="11" type="ORF">AcdelDRAFT_0041</name>
</gene>
<dbReference type="SMART" id="SM00382">
    <property type="entry name" value="AAA"/>
    <property type="match status" value="1"/>
</dbReference>
<feature type="transmembrane region" description="Helical" evidence="9">
    <location>
        <begin position="7"/>
        <end position="23"/>
    </location>
</feature>
<evidence type="ECO:0000256" key="6">
    <source>
        <dbReference type="ARBA" id="ARBA00022840"/>
    </source>
</evidence>
<dbReference type="GO" id="GO:0016887">
    <property type="term" value="F:ATP hydrolysis activity"/>
    <property type="evidence" value="ECO:0007669"/>
    <property type="project" value="InterPro"/>
</dbReference>
<dbReference type="RefSeq" id="WP_005792666.1">
    <property type="nucleotide sequence ID" value="NZ_ACQT01000001.1"/>
</dbReference>
<evidence type="ECO:0000256" key="3">
    <source>
        <dbReference type="ARBA" id="ARBA00022475"/>
    </source>
</evidence>
<dbReference type="GO" id="GO:0005524">
    <property type="term" value="F:ATP binding"/>
    <property type="evidence" value="ECO:0007669"/>
    <property type="project" value="UniProtKB-KW"/>
</dbReference>
<name>C5SZG1_ACIDE</name>
<feature type="transmembrane region" description="Helical" evidence="9">
    <location>
        <begin position="29"/>
        <end position="50"/>
    </location>
</feature>
<dbReference type="PANTHER" id="PTHR45772">
    <property type="entry name" value="CONSERVED COMPONENT OF ABC TRANSPORTER FOR NATURAL AMINO ACIDS-RELATED"/>
    <property type="match status" value="1"/>
</dbReference>
<evidence type="ECO:0000313" key="12">
    <source>
        <dbReference type="Proteomes" id="UP000003856"/>
    </source>
</evidence>
<dbReference type="GO" id="GO:0005886">
    <property type="term" value="C:plasma membrane"/>
    <property type="evidence" value="ECO:0007669"/>
    <property type="project" value="UniProtKB-SubCell"/>
</dbReference>
<feature type="transmembrane region" description="Helical" evidence="9">
    <location>
        <begin position="232"/>
        <end position="251"/>
    </location>
</feature>
<sequence>MTGERKHYIGLTLFVALAAVVPLSTDNDFYLRVLFLIGVNYIAAAGMNVLVGYTGQKSLGHAGLFAVGAYTTALLTTRWGWNPWPAFAAAGVMAGLFGIVIALPALRVKGPALAMVTIGFGIVVEKIVSEWQDVFAGQQGIYGVLPLSLGGAMFSSKHWVWFVLLLGVTLHVMLRLLLRGRFGRAFMAVNTAEVAAESVGISVYRFKVLAFVISAVTCGLAGALIAQQNQYINSDFITFNLSVFILLMVLFGGPSIYGPLLGAVVLTLLDAFLSRWPSVQHFTYGALLLFALYAMPDGLAGFLRKISRKWAPSLLSPEPLPGQLAPWRPRGQGNGEEMLLEAEGLYKAYGGVVPTNNVDIRIRAGHVHSLIGPNGAGKTTLLNILSGIVPPDRGKIRFGGGDVTGLPPHRIARAGLGRTFQNLKLFTGMSVLDNVKLGLHANIPTGFFGSLVGSGGQAEKAARDEALQILDALGLRDKAQEIAGSLPYGVQRRLELARALATHPRLLLLDEPAAGLNPQETQELVQVILRIRDMGITVLLIEHHMDLVMAVSDHVIVLDYGQKIAEGTPEQVQNDPRVIAAYLGAEDTMEQEDEEGGVYVP</sequence>
<proteinExistence type="predicted"/>
<feature type="transmembrane region" description="Helical" evidence="9">
    <location>
        <begin position="159"/>
        <end position="178"/>
    </location>
</feature>
<dbReference type="SUPFAM" id="SSF52540">
    <property type="entry name" value="P-loop containing nucleoside triphosphate hydrolases"/>
    <property type="match status" value="1"/>
</dbReference>
<dbReference type="InterPro" id="IPR027417">
    <property type="entry name" value="P-loop_NTPase"/>
</dbReference>
<feature type="transmembrane region" description="Helical" evidence="9">
    <location>
        <begin position="282"/>
        <end position="303"/>
    </location>
</feature>
<comment type="subcellular location">
    <subcellularLocation>
        <location evidence="1">Cell membrane</location>
        <topology evidence="1">Multi-pass membrane protein</topology>
    </subcellularLocation>
</comment>
<keyword evidence="12" id="KW-1185">Reference proteome</keyword>
<dbReference type="InterPro" id="IPR032823">
    <property type="entry name" value="BCA_ABC_TP_C"/>
</dbReference>
<evidence type="ECO:0000256" key="8">
    <source>
        <dbReference type="ARBA" id="ARBA00023136"/>
    </source>
</evidence>
<dbReference type="GO" id="GO:1903805">
    <property type="term" value="P:L-valine import across plasma membrane"/>
    <property type="evidence" value="ECO:0007669"/>
    <property type="project" value="TreeGrafter"/>
</dbReference>
<dbReference type="InterPro" id="IPR051120">
    <property type="entry name" value="ABC_AA/LPS_Transport"/>
</dbReference>
<dbReference type="Gene3D" id="3.40.50.300">
    <property type="entry name" value="P-loop containing nucleotide triphosphate hydrolases"/>
    <property type="match status" value="1"/>
</dbReference>
<evidence type="ECO:0000313" key="11">
    <source>
        <dbReference type="EMBL" id="EER62357.1"/>
    </source>
</evidence>
<accession>C5SZG1</accession>
<evidence type="ECO:0000256" key="5">
    <source>
        <dbReference type="ARBA" id="ARBA00022741"/>
    </source>
</evidence>
<dbReference type="FunFam" id="3.40.50.300:FF:000421">
    <property type="entry name" value="Branched-chain amino acid ABC transporter ATP-binding protein"/>
    <property type="match status" value="1"/>
</dbReference>
<evidence type="ECO:0000256" key="7">
    <source>
        <dbReference type="ARBA" id="ARBA00022989"/>
    </source>
</evidence>